<proteinExistence type="predicted"/>
<dbReference type="InterPro" id="IPR001214">
    <property type="entry name" value="SET_dom"/>
</dbReference>
<sequence>MDLGPDALVEIYDFPTGRGFRALQPLQKGQVYLKVPLEKCWSAVRARQDYKELQTLSLATDEDVMALHLLLEKARGESGWNAEHLRCLPKSFDMLPHWSEDELGLLQEPELESTARRLKKQVQSDFSEVLREAKGDCLSLLEERGVDFESYLWAKSVLWSRCVDFSRELLETAGQALPETKQHLRLLVPGFDMANHDPRLAGTGRTHTVLEGGHVALVASVDYEAGDEVCIFYEKADNHRLLLWYGFVLENNPFDAAQIRLPIDPRAGPGLEALGAVLEEDGGKVFARCSMTLSDPVPQAAIRAAAVCQSLIPPSSGEVLTARQELEALRLLQRALPKADEPPPLPHPSDWRRYCAAVVSGFGPQIQVAFHKTVEAKMIAALAAAVKT</sequence>
<comment type="caution">
    <text evidence="2">The sequence shown here is derived from an EMBL/GenBank/DDBJ whole genome shotgun (WGS) entry which is preliminary data.</text>
</comment>
<evidence type="ECO:0000313" key="3">
    <source>
        <dbReference type="Proteomes" id="UP001178507"/>
    </source>
</evidence>
<dbReference type="PROSITE" id="PS50280">
    <property type="entry name" value="SET"/>
    <property type="match status" value="1"/>
</dbReference>
<dbReference type="SUPFAM" id="SSF82199">
    <property type="entry name" value="SET domain"/>
    <property type="match status" value="1"/>
</dbReference>
<dbReference type="PANTHER" id="PTHR13271:SF137">
    <property type="entry name" value="SET DOMAIN-CONTAINING PROTEIN"/>
    <property type="match status" value="1"/>
</dbReference>
<protein>
    <recommendedName>
        <fullName evidence="1">SET domain-containing protein</fullName>
    </recommendedName>
</protein>
<evidence type="ECO:0000313" key="2">
    <source>
        <dbReference type="EMBL" id="CAJ1402739.1"/>
    </source>
</evidence>
<dbReference type="InterPro" id="IPR046341">
    <property type="entry name" value="SET_dom_sf"/>
</dbReference>
<evidence type="ECO:0000259" key="1">
    <source>
        <dbReference type="PROSITE" id="PS50280"/>
    </source>
</evidence>
<keyword evidence="3" id="KW-1185">Reference proteome</keyword>
<dbReference type="CDD" id="cd10527">
    <property type="entry name" value="SET_LSMT"/>
    <property type="match status" value="1"/>
</dbReference>
<dbReference type="AlphaFoldDB" id="A0AA36NE02"/>
<feature type="domain" description="SET" evidence="1">
    <location>
        <begin position="7"/>
        <end position="234"/>
    </location>
</feature>
<accession>A0AA36NE02</accession>
<dbReference type="Proteomes" id="UP001178507">
    <property type="component" value="Unassembled WGS sequence"/>
</dbReference>
<dbReference type="GO" id="GO:0016279">
    <property type="term" value="F:protein-lysine N-methyltransferase activity"/>
    <property type="evidence" value="ECO:0007669"/>
    <property type="project" value="TreeGrafter"/>
</dbReference>
<gene>
    <name evidence="2" type="ORF">EVOR1521_LOCUS25557</name>
</gene>
<name>A0AA36NE02_9DINO</name>
<dbReference type="Gene3D" id="3.90.1410.10">
    <property type="entry name" value="set domain protein methyltransferase, domain 1"/>
    <property type="match status" value="1"/>
</dbReference>
<dbReference type="PANTHER" id="PTHR13271">
    <property type="entry name" value="UNCHARACTERIZED PUTATIVE METHYLTRANSFERASE"/>
    <property type="match status" value="1"/>
</dbReference>
<dbReference type="InterPro" id="IPR050600">
    <property type="entry name" value="SETD3_SETD6_MTase"/>
</dbReference>
<organism evidence="2 3">
    <name type="scientific">Effrenium voratum</name>
    <dbReference type="NCBI Taxonomy" id="2562239"/>
    <lineage>
        <taxon>Eukaryota</taxon>
        <taxon>Sar</taxon>
        <taxon>Alveolata</taxon>
        <taxon>Dinophyceae</taxon>
        <taxon>Suessiales</taxon>
        <taxon>Symbiodiniaceae</taxon>
        <taxon>Effrenium</taxon>
    </lineage>
</organism>
<dbReference type="EMBL" id="CAUJNA010003466">
    <property type="protein sequence ID" value="CAJ1402739.1"/>
    <property type="molecule type" value="Genomic_DNA"/>
</dbReference>
<reference evidence="2" key="1">
    <citation type="submission" date="2023-08" db="EMBL/GenBank/DDBJ databases">
        <authorList>
            <person name="Chen Y."/>
            <person name="Shah S."/>
            <person name="Dougan E. K."/>
            <person name="Thang M."/>
            <person name="Chan C."/>
        </authorList>
    </citation>
    <scope>NUCLEOTIDE SEQUENCE</scope>
</reference>